<evidence type="ECO:0000313" key="2">
    <source>
        <dbReference type="EMBL" id="VVD90632.1"/>
    </source>
</evidence>
<evidence type="ECO:0000256" key="1">
    <source>
        <dbReference type="SAM" id="Phobius"/>
    </source>
</evidence>
<keyword evidence="3" id="KW-1185">Reference proteome</keyword>
<gene>
    <name evidence="2" type="ORF">PEP31012_01594</name>
</gene>
<name>A0A5E4TTU9_9BURK</name>
<dbReference type="AlphaFoldDB" id="A0A5E4TTU9"/>
<keyword evidence="1" id="KW-0812">Transmembrane</keyword>
<accession>A0A5E4TTU9</accession>
<sequence>MMKSADFVTRKVHRTADDVGAYRSNTMAVLGSFLLLATASLLTASYLRSRTTRTRRQQARVTRR</sequence>
<organism evidence="2 3">
    <name type="scientific">Pandoraea eparura</name>
    <dbReference type="NCBI Taxonomy" id="2508291"/>
    <lineage>
        <taxon>Bacteria</taxon>
        <taxon>Pseudomonadati</taxon>
        <taxon>Pseudomonadota</taxon>
        <taxon>Betaproteobacteria</taxon>
        <taxon>Burkholderiales</taxon>
        <taxon>Burkholderiaceae</taxon>
        <taxon>Pandoraea</taxon>
    </lineage>
</organism>
<evidence type="ECO:0000313" key="3">
    <source>
        <dbReference type="Proteomes" id="UP000400981"/>
    </source>
</evidence>
<keyword evidence="1" id="KW-0472">Membrane</keyword>
<dbReference type="EMBL" id="CABPSH010000002">
    <property type="protein sequence ID" value="VVD90632.1"/>
    <property type="molecule type" value="Genomic_DNA"/>
</dbReference>
<keyword evidence="1" id="KW-1133">Transmembrane helix</keyword>
<dbReference type="Proteomes" id="UP000400981">
    <property type="component" value="Unassembled WGS sequence"/>
</dbReference>
<reference evidence="2 3" key="1">
    <citation type="submission" date="2019-08" db="EMBL/GenBank/DDBJ databases">
        <authorList>
            <person name="Peeters C."/>
        </authorList>
    </citation>
    <scope>NUCLEOTIDE SEQUENCE [LARGE SCALE GENOMIC DNA]</scope>
    <source>
        <strain evidence="2 3">LMG 31012</strain>
    </source>
</reference>
<proteinExistence type="predicted"/>
<protein>
    <submittedName>
        <fullName evidence="2">Uncharacterized protein</fullName>
    </submittedName>
</protein>
<feature type="transmembrane region" description="Helical" evidence="1">
    <location>
        <begin position="27"/>
        <end position="47"/>
    </location>
</feature>